<keyword evidence="1" id="KW-1133">Transmembrane helix</keyword>
<keyword evidence="2" id="KW-0732">Signal</keyword>
<organism evidence="3 4">
    <name type="scientific">Uruburuella testudinis</name>
    <dbReference type="NCBI Taxonomy" id="1282863"/>
    <lineage>
        <taxon>Bacteria</taxon>
        <taxon>Pseudomonadati</taxon>
        <taxon>Pseudomonadota</taxon>
        <taxon>Betaproteobacteria</taxon>
        <taxon>Neisseriales</taxon>
        <taxon>Neisseriaceae</taxon>
        <taxon>Uruburuella</taxon>
    </lineage>
</organism>
<evidence type="ECO:0000313" key="4">
    <source>
        <dbReference type="Proteomes" id="UP000829817"/>
    </source>
</evidence>
<feature type="transmembrane region" description="Helical" evidence="1">
    <location>
        <begin position="139"/>
        <end position="161"/>
    </location>
</feature>
<dbReference type="PIRSF" id="PIRSF016919">
    <property type="entry name" value="HupE_UreJ"/>
    <property type="match status" value="1"/>
</dbReference>
<gene>
    <name evidence="3" type="ORF">LVJ83_00935</name>
</gene>
<sequence length="186" mass="18270">MKKLLTSIALAAAPALALAHPGHADSGFLSGALHPVGGLDHILAMLAVGLWAASFAGKARWAIPASFVAVMTLGFALGAQGFELPLLEAGIAASVLVIGLAAAWAGRIPAAAAAAVVGAFALFHGVAHGAEMHGTSAAAYAAGFILTTALLHAAGFFAGTALGKNVWLNRAVGSAIGMVGLGLLFA</sequence>
<keyword evidence="1" id="KW-0812">Transmembrane</keyword>
<feature type="transmembrane region" description="Helical" evidence="1">
    <location>
        <begin position="61"/>
        <end position="79"/>
    </location>
</feature>
<dbReference type="Pfam" id="PF04955">
    <property type="entry name" value="HupE_UreJ"/>
    <property type="match status" value="1"/>
</dbReference>
<protein>
    <submittedName>
        <fullName evidence="3">HupE/UreJ family protein</fullName>
    </submittedName>
</protein>
<feature type="transmembrane region" description="Helical" evidence="1">
    <location>
        <begin position="86"/>
        <end position="104"/>
    </location>
</feature>
<keyword evidence="1" id="KW-0472">Membrane</keyword>
<dbReference type="InterPro" id="IPR007038">
    <property type="entry name" value="HupE_UreJ"/>
</dbReference>
<proteinExistence type="predicted"/>
<reference evidence="3 4" key="1">
    <citation type="journal article" date="2022" name="Res Sq">
        <title>Evolution of multicellular longitudinally dividing oral cavity symbionts (Neisseriaceae).</title>
        <authorList>
            <person name="Nyongesa S."/>
            <person name="Weber P."/>
            <person name="Bernet E."/>
            <person name="Pullido F."/>
            <person name="Nieckarz M."/>
            <person name="Delaby M."/>
            <person name="Nieves C."/>
            <person name="Viehboeck T."/>
            <person name="Krause N."/>
            <person name="Rivera-Millot A."/>
            <person name="Nakamura A."/>
            <person name="Vischer N."/>
            <person name="VanNieuwenhze M."/>
            <person name="Brun Y."/>
            <person name="Cava F."/>
            <person name="Bulgheresi S."/>
            <person name="Veyrier F."/>
        </authorList>
    </citation>
    <scope>NUCLEOTIDE SEQUENCE [LARGE SCALE GENOMIC DNA]</scope>
    <source>
        <strain evidence="3 4">CCUG 63373m</strain>
    </source>
</reference>
<feature type="signal peptide" evidence="2">
    <location>
        <begin position="1"/>
        <end position="19"/>
    </location>
</feature>
<dbReference type="EMBL" id="CP091508">
    <property type="protein sequence ID" value="UOO82076.1"/>
    <property type="molecule type" value="Genomic_DNA"/>
</dbReference>
<feature type="chain" id="PRO_5046918582" evidence="2">
    <location>
        <begin position="20"/>
        <end position="186"/>
    </location>
</feature>
<feature type="transmembrane region" description="Helical" evidence="1">
    <location>
        <begin position="110"/>
        <end position="127"/>
    </location>
</feature>
<dbReference type="RefSeq" id="WP_244785416.1">
    <property type="nucleotide sequence ID" value="NZ_CP091508.1"/>
</dbReference>
<dbReference type="Proteomes" id="UP000829817">
    <property type="component" value="Chromosome"/>
</dbReference>
<evidence type="ECO:0000256" key="2">
    <source>
        <dbReference type="SAM" id="SignalP"/>
    </source>
</evidence>
<evidence type="ECO:0000256" key="1">
    <source>
        <dbReference type="SAM" id="Phobius"/>
    </source>
</evidence>
<accession>A0ABY4DT93</accession>
<evidence type="ECO:0000313" key="3">
    <source>
        <dbReference type="EMBL" id="UOO82076.1"/>
    </source>
</evidence>
<name>A0ABY4DT93_9NEIS</name>
<keyword evidence="4" id="KW-1185">Reference proteome</keyword>
<feature type="transmembrane region" description="Helical" evidence="1">
    <location>
        <begin position="167"/>
        <end position="185"/>
    </location>
</feature>